<comment type="caution">
    <text evidence="2">The sequence shown here is derived from an EMBL/GenBank/DDBJ whole genome shotgun (WGS) entry which is preliminary data.</text>
</comment>
<protein>
    <submittedName>
        <fullName evidence="2">Uncharacterized protein</fullName>
    </submittedName>
</protein>
<reference evidence="2 3" key="1">
    <citation type="submission" date="2018-11" db="EMBL/GenBank/DDBJ databases">
        <title>Sequencing the genomes of 1000 actinobacteria strains.</title>
        <authorList>
            <person name="Klenk H.-P."/>
        </authorList>
    </citation>
    <scope>NUCLEOTIDE SEQUENCE [LARGE SCALE GENOMIC DNA]</scope>
    <source>
        <strain evidence="2 3">DSM 13521</strain>
    </source>
</reference>
<evidence type="ECO:0000313" key="3">
    <source>
        <dbReference type="Proteomes" id="UP000275356"/>
    </source>
</evidence>
<evidence type="ECO:0000313" key="2">
    <source>
        <dbReference type="EMBL" id="ROR95758.1"/>
    </source>
</evidence>
<gene>
    <name evidence="2" type="ORF">EDD28_0320</name>
</gene>
<dbReference type="Proteomes" id="UP000275356">
    <property type="component" value="Unassembled WGS sequence"/>
</dbReference>
<organism evidence="2 3">
    <name type="scientific">Salana multivorans</name>
    <dbReference type="NCBI Taxonomy" id="120377"/>
    <lineage>
        <taxon>Bacteria</taxon>
        <taxon>Bacillati</taxon>
        <taxon>Actinomycetota</taxon>
        <taxon>Actinomycetes</taxon>
        <taxon>Micrococcales</taxon>
        <taxon>Beutenbergiaceae</taxon>
        <taxon>Salana</taxon>
    </lineage>
</organism>
<sequence>MGSMRELLRRIARRIAPGPVAALDTVPQHAQALEGLAEEIVTLRAELAALRTEVTELSASLGRQQDDLDLLRRDQRRYVELYAVVRGLEDGSAVTAGS</sequence>
<evidence type="ECO:0000256" key="1">
    <source>
        <dbReference type="SAM" id="Coils"/>
    </source>
</evidence>
<dbReference type="EMBL" id="RKHQ01000001">
    <property type="protein sequence ID" value="ROR95758.1"/>
    <property type="molecule type" value="Genomic_DNA"/>
</dbReference>
<proteinExistence type="predicted"/>
<accession>A0A3N2D7X7</accession>
<name>A0A3N2D7X7_9MICO</name>
<feature type="coiled-coil region" evidence="1">
    <location>
        <begin position="33"/>
        <end position="60"/>
    </location>
</feature>
<dbReference type="RefSeq" id="WP_123738035.1">
    <property type="nucleotide sequence ID" value="NZ_RKHQ01000001.1"/>
</dbReference>
<keyword evidence="1" id="KW-0175">Coiled coil</keyword>
<keyword evidence="3" id="KW-1185">Reference proteome</keyword>
<dbReference type="AlphaFoldDB" id="A0A3N2D7X7"/>